<dbReference type="SUPFAM" id="SSF46689">
    <property type="entry name" value="Homeodomain-like"/>
    <property type="match status" value="1"/>
</dbReference>
<keyword evidence="2 4" id="KW-0238">DNA-binding</keyword>
<dbReference type="RefSeq" id="WP_189710321.1">
    <property type="nucleotide sequence ID" value="NZ_BMSA01000004.1"/>
</dbReference>
<dbReference type="Proteomes" id="UP000646776">
    <property type="component" value="Unassembled WGS sequence"/>
</dbReference>
<organism evidence="6 7">
    <name type="scientific">Streptomyces phaeofaciens</name>
    <dbReference type="NCBI Taxonomy" id="68254"/>
    <lineage>
        <taxon>Bacteria</taxon>
        <taxon>Bacillati</taxon>
        <taxon>Actinomycetota</taxon>
        <taxon>Actinomycetes</taxon>
        <taxon>Kitasatosporales</taxon>
        <taxon>Streptomycetaceae</taxon>
        <taxon>Streptomyces</taxon>
    </lineage>
</organism>
<dbReference type="InterPro" id="IPR001647">
    <property type="entry name" value="HTH_TetR"/>
</dbReference>
<evidence type="ECO:0000313" key="7">
    <source>
        <dbReference type="Proteomes" id="UP000646776"/>
    </source>
</evidence>
<dbReference type="Gene3D" id="1.10.357.10">
    <property type="entry name" value="Tetracycline Repressor, domain 2"/>
    <property type="match status" value="1"/>
</dbReference>
<evidence type="ECO:0000256" key="3">
    <source>
        <dbReference type="ARBA" id="ARBA00023163"/>
    </source>
</evidence>
<accession>A0A918H856</accession>
<reference evidence="6" key="2">
    <citation type="submission" date="2020-09" db="EMBL/GenBank/DDBJ databases">
        <authorList>
            <person name="Sun Q."/>
            <person name="Ohkuma M."/>
        </authorList>
    </citation>
    <scope>NUCLEOTIDE SEQUENCE</scope>
    <source>
        <strain evidence="6">JCM 4125</strain>
    </source>
</reference>
<dbReference type="PRINTS" id="PR00455">
    <property type="entry name" value="HTHTETR"/>
</dbReference>
<feature type="DNA-binding region" description="H-T-H motif" evidence="4">
    <location>
        <begin position="29"/>
        <end position="48"/>
    </location>
</feature>
<sequence>MTTEAKPGSRDRLLEAAASLAYSEGVGVGVEALCKAAGVSKRSMYQLFESKDELLAAALEGRAAAYAAMLLPAADDSGSPRERVLHVFCRLESQSTGPEFRGCPYLAVQIELKNPEHPASQVAREIKRGLTEFFRAEAARGGAGDPELLARQLVLLFDGASARAGIGADHLADLVTPTALTLMDAAGMR</sequence>
<keyword evidence="7" id="KW-1185">Reference proteome</keyword>
<dbReference type="PROSITE" id="PS50977">
    <property type="entry name" value="HTH_TETR_2"/>
    <property type="match status" value="1"/>
</dbReference>
<evidence type="ECO:0000313" key="6">
    <source>
        <dbReference type="EMBL" id="GGT45189.1"/>
    </source>
</evidence>
<proteinExistence type="predicted"/>
<dbReference type="GO" id="GO:0003677">
    <property type="term" value="F:DNA binding"/>
    <property type="evidence" value="ECO:0007669"/>
    <property type="project" value="UniProtKB-UniRule"/>
</dbReference>
<dbReference type="InterPro" id="IPR009057">
    <property type="entry name" value="Homeodomain-like_sf"/>
</dbReference>
<dbReference type="Pfam" id="PF00440">
    <property type="entry name" value="TetR_N"/>
    <property type="match status" value="1"/>
</dbReference>
<gene>
    <name evidence="6" type="ORF">GCM10010226_22390</name>
</gene>
<keyword evidence="1" id="KW-0805">Transcription regulation</keyword>
<evidence type="ECO:0000256" key="1">
    <source>
        <dbReference type="ARBA" id="ARBA00023015"/>
    </source>
</evidence>
<dbReference type="InterPro" id="IPR036271">
    <property type="entry name" value="Tet_transcr_reg_TetR-rel_C_sf"/>
</dbReference>
<dbReference type="SUPFAM" id="SSF48498">
    <property type="entry name" value="Tetracyclin repressor-like, C-terminal domain"/>
    <property type="match status" value="1"/>
</dbReference>
<protein>
    <submittedName>
        <fullName evidence="6">TetR family transcriptional regulator</fullName>
    </submittedName>
</protein>
<name>A0A918H856_9ACTN</name>
<keyword evidence="3" id="KW-0804">Transcription</keyword>
<evidence type="ECO:0000259" key="5">
    <source>
        <dbReference type="PROSITE" id="PS50977"/>
    </source>
</evidence>
<reference evidence="6" key="1">
    <citation type="journal article" date="2014" name="Int. J. Syst. Evol. Microbiol.">
        <title>Complete genome sequence of Corynebacterium casei LMG S-19264T (=DSM 44701T), isolated from a smear-ripened cheese.</title>
        <authorList>
            <consortium name="US DOE Joint Genome Institute (JGI-PGF)"/>
            <person name="Walter F."/>
            <person name="Albersmeier A."/>
            <person name="Kalinowski J."/>
            <person name="Ruckert C."/>
        </authorList>
    </citation>
    <scope>NUCLEOTIDE SEQUENCE</scope>
    <source>
        <strain evidence="6">JCM 4125</strain>
    </source>
</reference>
<feature type="domain" description="HTH tetR-type" evidence="5">
    <location>
        <begin position="7"/>
        <end position="66"/>
    </location>
</feature>
<dbReference type="EMBL" id="BMSA01000004">
    <property type="protein sequence ID" value="GGT45189.1"/>
    <property type="molecule type" value="Genomic_DNA"/>
</dbReference>
<comment type="caution">
    <text evidence="6">The sequence shown here is derived from an EMBL/GenBank/DDBJ whole genome shotgun (WGS) entry which is preliminary data.</text>
</comment>
<evidence type="ECO:0000256" key="2">
    <source>
        <dbReference type="ARBA" id="ARBA00023125"/>
    </source>
</evidence>
<evidence type="ECO:0000256" key="4">
    <source>
        <dbReference type="PROSITE-ProRule" id="PRU00335"/>
    </source>
</evidence>
<dbReference type="PANTHER" id="PTHR47506:SF1">
    <property type="entry name" value="HTH-TYPE TRANSCRIPTIONAL REGULATOR YJDC"/>
    <property type="match status" value="1"/>
</dbReference>
<dbReference type="PANTHER" id="PTHR47506">
    <property type="entry name" value="TRANSCRIPTIONAL REGULATORY PROTEIN"/>
    <property type="match status" value="1"/>
</dbReference>
<dbReference type="AlphaFoldDB" id="A0A918H856"/>